<dbReference type="InterPro" id="IPR018702">
    <property type="entry name" value="DUF2207"/>
</dbReference>
<keyword evidence="1" id="KW-1133">Transmembrane helix</keyword>
<dbReference type="Pfam" id="PF09972">
    <property type="entry name" value="DUF2207"/>
    <property type="match status" value="1"/>
</dbReference>
<feature type="domain" description="Predicted membrane protein YciQ-like C-terminal" evidence="3">
    <location>
        <begin position="277"/>
        <end position="565"/>
    </location>
</feature>
<evidence type="ECO:0000313" key="5">
    <source>
        <dbReference type="Proteomes" id="UP000004754"/>
    </source>
</evidence>
<dbReference type="EMBL" id="AEQN01000006">
    <property type="protein sequence ID" value="EFV02607.1"/>
    <property type="molecule type" value="Genomic_DNA"/>
</dbReference>
<dbReference type="Pfam" id="PF20990">
    <property type="entry name" value="DUF2207_C"/>
    <property type="match status" value="1"/>
</dbReference>
<feature type="transmembrane region" description="Helical" evidence="1">
    <location>
        <begin position="395"/>
        <end position="417"/>
    </location>
</feature>
<dbReference type="InterPro" id="IPR048389">
    <property type="entry name" value="YciQ-like_C"/>
</dbReference>
<organism evidence="4 5">
    <name type="scientific">Pseudoramibacter alactolyticus ATCC 23263</name>
    <dbReference type="NCBI Taxonomy" id="887929"/>
    <lineage>
        <taxon>Bacteria</taxon>
        <taxon>Bacillati</taxon>
        <taxon>Bacillota</taxon>
        <taxon>Clostridia</taxon>
        <taxon>Eubacteriales</taxon>
        <taxon>Eubacteriaceae</taxon>
        <taxon>Pseudoramibacter</taxon>
    </lineage>
</organism>
<proteinExistence type="predicted"/>
<evidence type="ECO:0000256" key="1">
    <source>
        <dbReference type="SAM" id="Phobius"/>
    </source>
</evidence>
<dbReference type="Proteomes" id="UP000004754">
    <property type="component" value="Unassembled WGS sequence"/>
</dbReference>
<keyword evidence="5" id="KW-1185">Reference proteome</keyword>
<dbReference type="HOGENOM" id="CLU_015045_1_0_9"/>
<keyword evidence="1" id="KW-0472">Membrane</keyword>
<dbReference type="OrthoDB" id="9767603at2"/>
<dbReference type="STRING" id="887929.HMP0721_0293"/>
<keyword evidence="1" id="KW-0812">Transmembrane</keyword>
<evidence type="ECO:0000313" key="4">
    <source>
        <dbReference type="EMBL" id="EFV02607.1"/>
    </source>
</evidence>
<feature type="domain" description="DUF2207" evidence="2">
    <location>
        <begin position="43"/>
        <end position="199"/>
    </location>
</feature>
<evidence type="ECO:0000259" key="2">
    <source>
        <dbReference type="Pfam" id="PF09972"/>
    </source>
</evidence>
<feature type="transmembrane region" description="Helical" evidence="1">
    <location>
        <begin position="423"/>
        <end position="449"/>
    </location>
</feature>
<reference evidence="4 5" key="1">
    <citation type="submission" date="2010-12" db="EMBL/GenBank/DDBJ databases">
        <authorList>
            <person name="Muzny D."/>
            <person name="Qin X."/>
            <person name="Deng J."/>
            <person name="Jiang H."/>
            <person name="Liu Y."/>
            <person name="Qu J."/>
            <person name="Song X.-Z."/>
            <person name="Zhang L."/>
            <person name="Thornton R."/>
            <person name="Coyle M."/>
            <person name="Francisco L."/>
            <person name="Jackson L."/>
            <person name="Javaid M."/>
            <person name="Korchina V."/>
            <person name="Kovar C."/>
            <person name="Mata R."/>
            <person name="Mathew T."/>
            <person name="Ngo R."/>
            <person name="Nguyen L."/>
            <person name="Nguyen N."/>
            <person name="Okwuonu G."/>
            <person name="Ongeri F."/>
            <person name="Pham C."/>
            <person name="Simmons D."/>
            <person name="Wilczek-Boney K."/>
            <person name="Hale W."/>
            <person name="Jakkamsetti A."/>
            <person name="Pham P."/>
            <person name="Ruth R."/>
            <person name="San Lucas F."/>
            <person name="Warren J."/>
            <person name="Zhang J."/>
            <person name="Zhao Z."/>
            <person name="Zhou C."/>
            <person name="Zhu D."/>
            <person name="Lee S."/>
            <person name="Bess C."/>
            <person name="Blankenburg K."/>
            <person name="Forbes L."/>
            <person name="Fu Q."/>
            <person name="Gubbala S."/>
            <person name="Hirani K."/>
            <person name="Jayaseelan J.C."/>
            <person name="Lara F."/>
            <person name="Munidasa M."/>
            <person name="Palculict T."/>
            <person name="Patil S."/>
            <person name="Pu L.-L."/>
            <person name="Saada N."/>
            <person name="Tang L."/>
            <person name="Weissenberger G."/>
            <person name="Zhu Y."/>
            <person name="Hemphill L."/>
            <person name="Shang Y."/>
            <person name="Youmans B."/>
            <person name="Ayvaz T."/>
            <person name="Ross M."/>
            <person name="Santibanez J."/>
            <person name="Aqrawi P."/>
            <person name="Gross S."/>
            <person name="Joshi V."/>
            <person name="Fowler G."/>
            <person name="Nazareth L."/>
            <person name="Reid J."/>
            <person name="Worley K."/>
            <person name="Petrosino J."/>
            <person name="Highlander S."/>
            <person name="Gibbs R."/>
        </authorList>
    </citation>
    <scope>NUCLEOTIDE SEQUENCE [LARGE SCALE GENOMIC DNA]</scope>
    <source>
        <strain evidence="4 5">ATCC 23263</strain>
    </source>
</reference>
<feature type="transmembrane region" description="Helical" evidence="1">
    <location>
        <begin position="461"/>
        <end position="482"/>
    </location>
</feature>
<sequence length="641" mass="69867">MTLLKNPRLPLRLGLILAIAIVLIGFSSPVLADEGGYTTPSWHTRLTVREDHAYDVTETIRINFNEARHGIYRYIPNRGTFYRQINGKPVASDYHAAITNIRVDGGKTAVSTQDNNTVIRIGSSDATVIGNKTYVIRYRWDPGDDGITDFDDVYFNLAPRLWPTAISRMTFRVDLPKKFSAKKLHFYSGGYGSTGSTHVYYHISGKTLTGRVDRGLSASQTLTINLRLPEGYFVGARKPSDRVPLAAGAAIIALIAAVILFWRYGRDEKPVMPVFFNAPRGFDPAQVGTIVDGSTDQQDILAMIIYLASQGYLTIEETADKVFTFRWQKDLPADAPAYTQLIFNSLFSAGRRTVTSDQLADDFYQTVSEGKTMVMDTFHQPNTELFTSASRALKAVLISLAIAVTLFTGYAICYAWRGGFDLYPFLLCTVLLGAMLLSPAFWLGHFLEYGAGMKAASRRGVCIFFGLITAAATAGVGTVTAVKLSPLMPVPVAAIPLLMLISAKATKRTPNGNTWLGEVLGFKHFIELAEADRLRVLLNDNPAYFYDVLPYAYVLGVTDQWAKRFESLAVEPPSWYSTYRPMTTWNTLWFASAFSHSMANMSASMIQIPSDSGSGGFGGGGFGGGGGFSGGGGGGGGGGSW</sequence>
<gene>
    <name evidence="4" type="ORF">HMP0721_0293</name>
</gene>
<accession>E6ME60</accession>
<feature type="transmembrane region" description="Helical" evidence="1">
    <location>
        <begin position="243"/>
        <end position="262"/>
    </location>
</feature>
<dbReference type="eggNOG" id="COG4907">
    <property type="taxonomic scope" value="Bacteria"/>
</dbReference>
<evidence type="ECO:0008006" key="6">
    <source>
        <dbReference type="Google" id="ProtNLM"/>
    </source>
</evidence>
<evidence type="ECO:0000259" key="3">
    <source>
        <dbReference type="Pfam" id="PF20990"/>
    </source>
</evidence>
<protein>
    <recommendedName>
        <fullName evidence="6">DUF2207 domain-containing protein</fullName>
    </recommendedName>
</protein>
<name>E6ME60_9FIRM</name>
<dbReference type="AlphaFoldDB" id="E6ME60"/>
<dbReference type="RefSeq" id="WP_006597712.1">
    <property type="nucleotide sequence ID" value="NZ_GL622359.1"/>
</dbReference>
<comment type="caution">
    <text evidence="4">The sequence shown here is derived from an EMBL/GenBank/DDBJ whole genome shotgun (WGS) entry which is preliminary data.</text>
</comment>